<dbReference type="PANTHER" id="PTHR30154:SF34">
    <property type="entry name" value="TRANSCRIPTIONAL REGULATOR AZLB"/>
    <property type="match status" value="1"/>
</dbReference>
<dbReference type="Pfam" id="PF13412">
    <property type="entry name" value="HTH_24"/>
    <property type="match status" value="1"/>
</dbReference>
<keyword evidence="1" id="KW-0805">Transcription regulation</keyword>
<dbReference type="InterPro" id="IPR019888">
    <property type="entry name" value="Tscrpt_reg_AsnC-like"/>
</dbReference>
<proteinExistence type="predicted"/>
<evidence type="ECO:0000259" key="4">
    <source>
        <dbReference type="PROSITE" id="PS50956"/>
    </source>
</evidence>
<evidence type="ECO:0000256" key="2">
    <source>
        <dbReference type="ARBA" id="ARBA00023125"/>
    </source>
</evidence>
<dbReference type="PRINTS" id="PR00033">
    <property type="entry name" value="HTHASNC"/>
</dbReference>
<dbReference type="GO" id="GO:0043565">
    <property type="term" value="F:sequence-specific DNA binding"/>
    <property type="evidence" value="ECO:0007669"/>
    <property type="project" value="InterPro"/>
</dbReference>
<dbReference type="InterPro" id="IPR036388">
    <property type="entry name" value="WH-like_DNA-bd_sf"/>
</dbReference>
<dbReference type="SMART" id="SM00344">
    <property type="entry name" value="HTH_ASNC"/>
    <property type="match status" value="1"/>
</dbReference>
<dbReference type="PANTHER" id="PTHR30154">
    <property type="entry name" value="LEUCINE-RESPONSIVE REGULATORY PROTEIN"/>
    <property type="match status" value="1"/>
</dbReference>
<name>A0A3R7HHA1_9BURK</name>
<dbReference type="RefSeq" id="WP_120345491.1">
    <property type="nucleotide sequence ID" value="NZ_MCAS01000016.1"/>
</dbReference>
<dbReference type="InterPro" id="IPR000485">
    <property type="entry name" value="AsnC-type_HTH_dom"/>
</dbReference>
<evidence type="ECO:0000313" key="6">
    <source>
        <dbReference type="Proteomes" id="UP000283709"/>
    </source>
</evidence>
<organism evidence="5 6">
    <name type="scientific">Paraburkholderia fungorum</name>
    <dbReference type="NCBI Taxonomy" id="134537"/>
    <lineage>
        <taxon>Bacteria</taxon>
        <taxon>Pseudomonadati</taxon>
        <taxon>Pseudomonadota</taxon>
        <taxon>Betaproteobacteria</taxon>
        <taxon>Burkholderiales</taxon>
        <taxon>Burkholderiaceae</taxon>
        <taxon>Paraburkholderia</taxon>
    </lineage>
</organism>
<dbReference type="SUPFAM" id="SSF54909">
    <property type="entry name" value="Dimeric alpha+beta barrel"/>
    <property type="match status" value="1"/>
</dbReference>
<dbReference type="SUPFAM" id="SSF46785">
    <property type="entry name" value="Winged helix' DNA-binding domain"/>
    <property type="match status" value="1"/>
</dbReference>
<dbReference type="EMBL" id="MCAS01000016">
    <property type="protein sequence ID" value="RKF45422.1"/>
    <property type="molecule type" value="Genomic_DNA"/>
</dbReference>
<dbReference type="OrthoDB" id="9091488at2"/>
<evidence type="ECO:0000256" key="1">
    <source>
        <dbReference type="ARBA" id="ARBA00023015"/>
    </source>
</evidence>
<evidence type="ECO:0000313" key="5">
    <source>
        <dbReference type="EMBL" id="RKF45422.1"/>
    </source>
</evidence>
<evidence type="ECO:0000256" key="3">
    <source>
        <dbReference type="ARBA" id="ARBA00023163"/>
    </source>
</evidence>
<accession>A0A3R7HHA1</accession>
<dbReference type="GO" id="GO:0043200">
    <property type="term" value="P:response to amino acid"/>
    <property type="evidence" value="ECO:0007669"/>
    <property type="project" value="TreeGrafter"/>
</dbReference>
<dbReference type="Pfam" id="PF01037">
    <property type="entry name" value="AsnC_trans_reg"/>
    <property type="match status" value="1"/>
</dbReference>
<keyword evidence="3" id="KW-0804">Transcription</keyword>
<protein>
    <recommendedName>
        <fullName evidence="4">HTH asnC-type domain-containing protein</fullName>
    </recommendedName>
</protein>
<dbReference type="GO" id="GO:0005829">
    <property type="term" value="C:cytosol"/>
    <property type="evidence" value="ECO:0007669"/>
    <property type="project" value="TreeGrafter"/>
</dbReference>
<dbReference type="AlphaFoldDB" id="A0A3R7HHA1"/>
<dbReference type="Gene3D" id="3.30.70.920">
    <property type="match status" value="1"/>
</dbReference>
<dbReference type="InterPro" id="IPR011008">
    <property type="entry name" value="Dimeric_a/b-barrel"/>
</dbReference>
<dbReference type="Proteomes" id="UP000283709">
    <property type="component" value="Unassembled WGS sequence"/>
</dbReference>
<dbReference type="Gene3D" id="1.10.10.10">
    <property type="entry name" value="Winged helix-like DNA-binding domain superfamily/Winged helix DNA-binding domain"/>
    <property type="match status" value="1"/>
</dbReference>
<dbReference type="InterPro" id="IPR036390">
    <property type="entry name" value="WH_DNA-bd_sf"/>
</dbReference>
<sequence>MRENLIDSLSATDRTILDALQRDGRHTSAELGELVHMSHSPVWRRIKKFEEEGVISGYRASLDRQKLGYTTLAFVSIVIDRHDEKTAIRFTDAVRLIPEIVSCHGVSGPEDFMLIVITRDLEDYSRILVQKLRNLPGVAGLRTSFSLIPIKENFSFFIDLGQGGGL</sequence>
<gene>
    <name evidence="5" type="ORF">BCY88_27285</name>
</gene>
<dbReference type="InterPro" id="IPR019887">
    <property type="entry name" value="Tscrpt_reg_AsnC/Lrp_C"/>
</dbReference>
<feature type="domain" description="HTH asnC-type" evidence="4">
    <location>
        <begin position="9"/>
        <end position="70"/>
    </location>
</feature>
<comment type="caution">
    <text evidence="5">The sequence shown here is derived from an EMBL/GenBank/DDBJ whole genome shotgun (WGS) entry which is preliminary data.</text>
</comment>
<dbReference type="PROSITE" id="PS50956">
    <property type="entry name" value="HTH_ASNC_2"/>
    <property type="match status" value="1"/>
</dbReference>
<reference evidence="5 6" key="1">
    <citation type="submission" date="2016-07" db="EMBL/GenBank/DDBJ databases">
        <title>Genome analysis of Burkholderia fungorum ES3-20.</title>
        <authorList>
            <person name="Xu D."/>
            <person name="Yao R."/>
            <person name="Zheng S."/>
        </authorList>
    </citation>
    <scope>NUCLEOTIDE SEQUENCE [LARGE SCALE GENOMIC DNA]</scope>
    <source>
        <strain evidence="5 6">ES3-20</strain>
    </source>
</reference>
<keyword evidence="2" id="KW-0238">DNA-binding</keyword>